<evidence type="ECO:0000313" key="8">
    <source>
        <dbReference type="Proteomes" id="UP000886780"/>
    </source>
</evidence>
<evidence type="ECO:0000256" key="5">
    <source>
        <dbReference type="ARBA" id="ARBA00023002"/>
    </source>
</evidence>
<feature type="domain" description="Nitroreductase" evidence="6">
    <location>
        <begin position="8"/>
        <end position="153"/>
    </location>
</feature>
<gene>
    <name evidence="7" type="ORF">IAA28_09145</name>
</gene>
<evidence type="ECO:0000256" key="4">
    <source>
        <dbReference type="ARBA" id="ARBA00022643"/>
    </source>
</evidence>
<sequence>MNQTMETILTRRSIRSFQVKPIPEEDLKQIVDAALYAPSAKGLQTWKFTVIVSREKIQQLAAVMGKVLGNEKYNMYCPEVLIIPSNKKEAPFGRDDNACALENIFLAAHSLGIGSVWINQLHGICDRPEIREALRALGIPEDHVVYGMAALGYPDDSPIAPKERIGEVAYVR</sequence>
<dbReference type="EMBL" id="DXEU01000164">
    <property type="protein sequence ID" value="HIX52955.1"/>
    <property type="molecule type" value="Genomic_DNA"/>
</dbReference>
<reference evidence="7" key="1">
    <citation type="journal article" date="2021" name="PeerJ">
        <title>Extensive microbial diversity within the chicken gut microbiome revealed by metagenomics and culture.</title>
        <authorList>
            <person name="Gilroy R."/>
            <person name="Ravi A."/>
            <person name="Getino M."/>
            <person name="Pursley I."/>
            <person name="Horton D.L."/>
            <person name="Alikhan N.F."/>
            <person name="Baker D."/>
            <person name="Gharbi K."/>
            <person name="Hall N."/>
            <person name="Watson M."/>
            <person name="Adriaenssens E.M."/>
            <person name="Foster-Nyarko E."/>
            <person name="Jarju S."/>
            <person name="Secka A."/>
            <person name="Antonio M."/>
            <person name="Oren A."/>
            <person name="Chaudhuri R.R."/>
            <person name="La Ragione R."/>
            <person name="Hildebrand F."/>
            <person name="Pallen M.J."/>
        </authorList>
    </citation>
    <scope>NUCLEOTIDE SEQUENCE</scope>
    <source>
        <strain evidence="7">ChiGjej4B4-12881</strain>
    </source>
</reference>
<comment type="caution">
    <text evidence="7">The sequence shown here is derived from an EMBL/GenBank/DDBJ whole genome shotgun (WGS) entry which is preliminary data.</text>
</comment>
<dbReference type="Pfam" id="PF00881">
    <property type="entry name" value="Nitroreductase"/>
    <property type="match status" value="1"/>
</dbReference>
<protein>
    <submittedName>
        <fullName evidence="7">Nitroreductase family protein</fullName>
    </submittedName>
</protein>
<dbReference type="InterPro" id="IPR029479">
    <property type="entry name" value="Nitroreductase"/>
</dbReference>
<dbReference type="PANTHER" id="PTHR43673">
    <property type="entry name" value="NAD(P)H NITROREDUCTASE YDGI-RELATED"/>
    <property type="match status" value="1"/>
</dbReference>
<proteinExistence type="inferred from homology"/>
<evidence type="ECO:0000256" key="3">
    <source>
        <dbReference type="ARBA" id="ARBA00022630"/>
    </source>
</evidence>
<dbReference type="PANTHER" id="PTHR43673:SF2">
    <property type="entry name" value="NITROREDUCTASE"/>
    <property type="match status" value="1"/>
</dbReference>
<evidence type="ECO:0000313" key="7">
    <source>
        <dbReference type="EMBL" id="HIX52955.1"/>
    </source>
</evidence>
<name>A0A9D1W5E3_9FIRM</name>
<keyword evidence="3" id="KW-0285">Flavoprotein</keyword>
<keyword evidence="5" id="KW-0560">Oxidoreductase</keyword>
<reference evidence="7" key="2">
    <citation type="submission" date="2021-04" db="EMBL/GenBank/DDBJ databases">
        <authorList>
            <person name="Gilroy R."/>
        </authorList>
    </citation>
    <scope>NUCLEOTIDE SEQUENCE</scope>
    <source>
        <strain evidence="7">ChiGjej4B4-12881</strain>
    </source>
</reference>
<keyword evidence="4" id="KW-0288">FMN</keyword>
<dbReference type="Proteomes" id="UP000886780">
    <property type="component" value="Unassembled WGS sequence"/>
</dbReference>
<dbReference type="SUPFAM" id="SSF55469">
    <property type="entry name" value="FMN-dependent nitroreductase-like"/>
    <property type="match status" value="1"/>
</dbReference>
<dbReference type="CDD" id="cd02062">
    <property type="entry name" value="Nitro_FMN_reductase"/>
    <property type="match status" value="1"/>
</dbReference>
<accession>A0A9D1W5E3</accession>
<dbReference type="AlphaFoldDB" id="A0A9D1W5E3"/>
<comment type="similarity">
    <text evidence="2">Belongs to the nitroreductase family.</text>
</comment>
<evidence type="ECO:0000256" key="1">
    <source>
        <dbReference type="ARBA" id="ARBA00001917"/>
    </source>
</evidence>
<dbReference type="InterPro" id="IPR000415">
    <property type="entry name" value="Nitroreductase-like"/>
</dbReference>
<comment type="cofactor">
    <cofactor evidence="1">
        <name>FMN</name>
        <dbReference type="ChEBI" id="CHEBI:58210"/>
    </cofactor>
</comment>
<organism evidence="7 8">
    <name type="scientific">Candidatus Lachnoclostridium stercoripullorum</name>
    <dbReference type="NCBI Taxonomy" id="2838635"/>
    <lineage>
        <taxon>Bacteria</taxon>
        <taxon>Bacillati</taxon>
        <taxon>Bacillota</taxon>
        <taxon>Clostridia</taxon>
        <taxon>Lachnospirales</taxon>
        <taxon>Lachnospiraceae</taxon>
    </lineage>
</organism>
<evidence type="ECO:0000256" key="2">
    <source>
        <dbReference type="ARBA" id="ARBA00007118"/>
    </source>
</evidence>
<dbReference type="GO" id="GO:0016491">
    <property type="term" value="F:oxidoreductase activity"/>
    <property type="evidence" value="ECO:0007669"/>
    <property type="project" value="UniProtKB-KW"/>
</dbReference>
<dbReference type="Gene3D" id="3.40.109.10">
    <property type="entry name" value="NADH Oxidase"/>
    <property type="match status" value="1"/>
</dbReference>
<evidence type="ECO:0000259" key="6">
    <source>
        <dbReference type="Pfam" id="PF00881"/>
    </source>
</evidence>